<dbReference type="NCBIfam" id="TIGR00756">
    <property type="entry name" value="PPR"/>
    <property type="match status" value="3"/>
</dbReference>
<feature type="region of interest" description="Disordered" evidence="3">
    <location>
        <begin position="1"/>
        <end position="61"/>
    </location>
</feature>
<feature type="repeat" description="PPR" evidence="2">
    <location>
        <begin position="135"/>
        <end position="169"/>
    </location>
</feature>
<dbReference type="PROSITE" id="PS51375">
    <property type="entry name" value="PPR"/>
    <property type="match status" value="3"/>
</dbReference>
<gene>
    <name evidence="4" type="ORF">SCF082_LOCUS26199</name>
</gene>
<proteinExistence type="predicted"/>
<dbReference type="Pfam" id="PF13041">
    <property type="entry name" value="PPR_2"/>
    <property type="match status" value="2"/>
</dbReference>
<dbReference type="EMBL" id="CAXAMM010019857">
    <property type="protein sequence ID" value="CAK9046570.1"/>
    <property type="molecule type" value="Genomic_DNA"/>
</dbReference>
<dbReference type="Gene3D" id="1.25.40.10">
    <property type="entry name" value="Tetratricopeptide repeat domain"/>
    <property type="match status" value="1"/>
</dbReference>
<feature type="repeat" description="PPR" evidence="2">
    <location>
        <begin position="65"/>
        <end position="99"/>
    </location>
</feature>
<protein>
    <submittedName>
        <fullName evidence="4">Mitochondrial (Protein PENTATRICOPEPTIDE REPEAT 40)</fullName>
    </submittedName>
</protein>
<evidence type="ECO:0000313" key="4">
    <source>
        <dbReference type="EMBL" id="CAK9046570.1"/>
    </source>
</evidence>
<evidence type="ECO:0000256" key="2">
    <source>
        <dbReference type="PROSITE-ProRule" id="PRU00708"/>
    </source>
</evidence>
<keyword evidence="1" id="KW-0677">Repeat</keyword>
<dbReference type="Proteomes" id="UP001642464">
    <property type="component" value="Unassembled WGS sequence"/>
</dbReference>
<dbReference type="InterPro" id="IPR002885">
    <property type="entry name" value="PPR_rpt"/>
</dbReference>
<evidence type="ECO:0000313" key="5">
    <source>
        <dbReference type="Proteomes" id="UP001642464"/>
    </source>
</evidence>
<comment type="caution">
    <text evidence="4">The sequence shown here is derived from an EMBL/GenBank/DDBJ whole genome shotgun (WGS) entry which is preliminary data.</text>
</comment>
<feature type="repeat" description="PPR" evidence="2">
    <location>
        <begin position="100"/>
        <end position="134"/>
    </location>
</feature>
<name>A0ABP0M511_9DINO</name>
<evidence type="ECO:0000256" key="1">
    <source>
        <dbReference type="ARBA" id="ARBA00022737"/>
    </source>
</evidence>
<dbReference type="PANTHER" id="PTHR47447">
    <property type="entry name" value="OS03G0856100 PROTEIN"/>
    <property type="match status" value="1"/>
</dbReference>
<reference evidence="4 5" key="1">
    <citation type="submission" date="2024-02" db="EMBL/GenBank/DDBJ databases">
        <authorList>
            <person name="Chen Y."/>
            <person name="Shah S."/>
            <person name="Dougan E. K."/>
            <person name="Thang M."/>
            <person name="Chan C."/>
        </authorList>
    </citation>
    <scope>NUCLEOTIDE SEQUENCE [LARGE SCALE GENOMIC DNA]</scope>
</reference>
<dbReference type="InterPro" id="IPR011990">
    <property type="entry name" value="TPR-like_helical_dom_sf"/>
</dbReference>
<keyword evidence="5" id="KW-1185">Reference proteome</keyword>
<organism evidence="4 5">
    <name type="scientific">Durusdinium trenchii</name>
    <dbReference type="NCBI Taxonomy" id="1381693"/>
    <lineage>
        <taxon>Eukaryota</taxon>
        <taxon>Sar</taxon>
        <taxon>Alveolata</taxon>
        <taxon>Dinophyceae</taxon>
        <taxon>Suessiales</taxon>
        <taxon>Symbiodiniaceae</taxon>
        <taxon>Durusdinium</taxon>
    </lineage>
</organism>
<evidence type="ECO:0000256" key="3">
    <source>
        <dbReference type="SAM" id="MobiDB-lite"/>
    </source>
</evidence>
<accession>A0ABP0M511</accession>
<sequence length="264" mass="28505">MAIVEGGAPAPTAEAQKRSSGHRVKAWPSGTEYNKQDRADSLGAREPGQDGRSGELPPRGCKQADRITFSTIINSCAKAGSVEKASYWIKEMANHGFAPNLMCYNCLLRACAVRGDVNSANMWFSALLSKGHTPSTITYNCMVSTFIQAGAVDLAMEWLLRMLKEGCQPDAVTRAILGPGDPETQVSLSSSMCFLIMNGLSSPLEDYLKIMDLFKVAIPDSVTNAILSRAATLHKANNLNVPVRHEATQATVDLKLPTQLVFSL</sequence>
<dbReference type="PANTHER" id="PTHR47447:SF21">
    <property type="entry name" value="PENTACOTRIPEPTIDE-REPEAT REGION OF PRORP DOMAIN-CONTAINING PROTEIN"/>
    <property type="match status" value="1"/>
</dbReference>